<evidence type="ECO:0000313" key="3">
    <source>
        <dbReference type="EMBL" id="MFC5862873.1"/>
    </source>
</evidence>
<proteinExistence type="predicted"/>
<dbReference type="Proteomes" id="UP001596091">
    <property type="component" value="Unassembled WGS sequence"/>
</dbReference>
<feature type="region of interest" description="Disordered" evidence="1">
    <location>
        <begin position="1"/>
        <end position="46"/>
    </location>
</feature>
<evidence type="ECO:0000256" key="1">
    <source>
        <dbReference type="SAM" id="MobiDB-lite"/>
    </source>
</evidence>
<dbReference type="EMBL" id="JBHSPH010000003">
    <property type="protein sequence ID" value="MFC5862873.1"/>
    <property type="molecule type" value="Genomic_DNA"/>
</dbReference>
<organism evidence="3 4">
    <name type="scientific">Acidicapsa dinghuensis</name>
    <dbReference type="NCBI Taxonomy" id="2218256"/>
    <lineage>
        <taxon>Bacteria</taxon>
        <taxon>Pseudomonadati</taxon>
        <taxon>Acidobacteriota</taxon>
        <taxon>Terriglobia</taxon>
        <taxon>Terriglobales</taxon>
        <taxon>Acidobacteriaceae</taxon>
        <taxon>Acidicapsa</taxon>
    </lineage>
</organism>
<keyword evidence="4" id="KW-1185">Reference proteome</keyword>
<reference evidence="4" key="1">
    <citation type="journal article" date="2019" name="Int. J. Syst. Evol. Microbiol.">
        <title>The Global Catalogue of Microorganisms (GCM) 10K type strain sequencing project: providing services to taxonomists for standard genome sequencing and annotation.</title>
        <authorList>
            <consortium name="The Broad Institute Genomics Platform"/>
            <consortium name="The Broad Institute Genome Sequencing Center for Infectious Disease"/>
            <person name="Wu L."/>
            <person name="Ma J."/>
        </authorList>
    </citation>
    <scope>NUCLEOTIDE SEQUENCE [LARGE SCALE GENOMIC DNA]</scope>
    <source>
        <strain evidence="4">JCM 4087</strain>
    </source>
</reference>
<evidence type="ECO:0000256" key="2">
    <source>
        <dbReference type="SAM" id="Phobius"/>
    </source>
</evidence>
<keyword evidence="2" id="KW-1133">Transmembrane helix</keyword>
<feature type="transmembrane region" description="Helical" evidence="2">
    <location>
        <begin position="52"/>
        <end position="71"/>
    </location>
</feature>
<protein>
    <submittedName>
        <fullName evidence="3">Uncharacterized protein</fullName>
    </submittedName>
</protein>
<name>A0ABW1EIT1_9BACT</name>
<comment type="caution">
    <text evidence="3">The sequence shown here is derived from an EMBL/GenBank/DDBJ whole genome shotgun (WGS) entry which is preliminary data.</text>
</comment>
<keyword evidence="2" id="KW-0472">Membrane</keyword>
<sequence>MNQIATTMPEARHRKTKKNIHAASSQSAVQTAQEPKQQAVKKEKSKDKKKPGAFLVAFWPIAVGLFLAGFAQEWYAMATQAGIWALRLTFPYATLVSQPAFGLDVHGAAHWSHLMVLGQLPLDGVFMTLLLARGKGLQSAIAQMLLVHGVCILVLWLLTFAG</sequence>
<feature type="transmembrane region" description="Helical" evidence="2">
    <location>
        <begin position="144"/>
        <end position="161"/>
    </location>
</feature>
<accession>A0ABW1EIT1</accession>
<keyword evidence="2" id="KW-0812">Transmembrane</keyword>
<gene>
    <name evidence="3" type="ORF">ACFPT7_11265</name>
</gene>
<feature type="transmembrane region" description="Helical" evidence="2">
    <location>
        <begin position="111"/>
        <end position="132"/>
    </location>
</feature>
<evidence type="ECO:0000313" key="4">
    <source>
        <dbReference type="Proteomes" id="UP001596091"/>
    </source>
</evidence>
<dbReference type="RefSeq" id="WP_263338959.1">
    <property type="nucleotide sequence ID" value="NZ_JAGSYH010000005.1"/>
</dbReference>
<feature type="compositionally biased region" description="Low complexity" evidence="1">
    <location>
        <begin position="22"/>
        <end position="33"/>
    </location>
</feature>